<name>A0A853DJN9_9MICO</name>
<keyword evidence="2" id="KW-1133">Transmembrane helix</keyword>
<reference evidence="3 4" key="1">
    <citation type="submission" date="2020-07" db="EMBL/GenBank/DDBJ databases">
        <title>Sequencing the genomes of 1000 actinobacteria strains.</title>
        <authorList>
            <person name="Klenk H.-P."/>
        </authorList>
    </citation>
    <scope>NUCLEOTIDE SEQUENCE [LARGE SCALE GENOMIC DNA]</scope>
    <source>
        <strain evidence="3 4">DSM 29531</strain>
    </source>
</reference>
<protein>
    <recommendedName>
        <fullName evidence="5">DUF2567 domain-containing protein</fullName>
    </recommendedName>
</protein>
<feature type="compositionally biased region" description="Basic and acidic residues" evidence="1">
    <location>
        <begin position="32"/>
        <end position="44"/>
    </location>
</feature>
<evidence type="ECO:0000256" key="2">
    <source>
        <dbReference type="SAM" id="Phobius"/>
    </source>
</evidence>
<dbReference type="EMBL" id="JACCFW010000001">
    <property type="protein sequence ID" value="NYJ75224.1"/>
    <property type="molecule type" value="Genomic_DNA"/>
</dbReference>
<feature type="transmembrane region" description="Helical" evidence="2">
    <location>
        <begin position="173"/>
        <end position="192"/>
    </location>
</feature>
<sequence>MSDDRPRGDGPDPTNPYGQPGRGQAGEPGVEPGREARPYDDASGERGPYGAAGDPQRETPRQDPQWQSATQRREHPEGGAPGSAAPWAQPGQNQGGIPVVRHRAGAGSAFLVALIATLIGLAVSLVASYVADHRHSMSIYPRTNLLIGGLAPWPSSGLRAASDINLNAGTGHFVLAFAVAGVVLLLMLWAALASTPGRRGFLTVLLAGWGATMVAGAVALGVEYLAISHHGPLGRLFTLAVSSGADWGIRVGWVVGVIAALGHVLRRPDRLEV</sequence>
<feature type="transmembrane region" description="Helical" evidence="2">
    <location>
        <begin position="204"/>
        <end position="227"/>
    </location>
</feature>
<keyword evidence="2" id="KW-0472">Membrane</keyword>
<gene>
    <name evidence="3" type="ORF">HNR15_002187</name>
</gene>
<keyword evidence="4" id="KW-1185">Reference proteome</keyword>
<feature type="compositionally biased region" description="Basic and acidic residues" evidence="1">
    <location>
        <begin position="1"/>
        <end position="10"/>
    </location>
</feature>
<evidence type="ECO:0000313" key="4">
    <source>
        <dbReference type="Proteomes" id="UP000571817"/>
    </source>
</evidence>
<accession>A0A853DJN9</accession>
<keyword evidence="2" id="KW-0812">Transmembrane</keyword>
<evidence type="ECO:0008006" key="5">
    <source>
        <dbReference type="Google" id="ProtNLM"/>
    </source>
</evidence>
<feature type="transmembrane region" description="Helical" evidence="2">
    <location>
        <begin position="109"/>
        <end position="131"/>
    </location>
</feature>
<organism evidence="3 4">
    <name type="scientific">Allobranchiibius huperziae</name>
    <dbReference type="NCBI Taxonomy" id="1874116"/>
    <lineage>
        <taxon>Bacteria</taxon>
        <taxon>Bacillati</taxon>
        <taxon>Actinomycetota</taxon>
        <taxon>Actinomycetes</taxon>
        <taxon>Micrococcales</taxon>
        <taxon>Dermacoccaceae</taxon>
        <taxon>Allobranchiibius</taxon>
    </lineage>
</organism>
<proteinExistence type="predicted"/>
<evidence type="ECO:0000313" key="3">
    <source>
        <dbReference type="EMBL" id="NYJ75224.1"/>
    </source>
</evidence>
<dbReference type="RefSeq" id="WP_179481717.1">
    <property type="nucleotide sequence ID" value="NZ_JACCFW010000001.1"/>
</dbReference>
<dbReference type="AlphaFoldDB" id="A0A853DJN9"/>
<dbReference type="Proteomes" id="UP000571817">
    <property type="component" value="Unassembled WGS sequence"/>
</dbReference>
<comment type="caution">
    <text evidence="3">The sequence shown here is derived from an EMBL/GenBank/DDBJ whole genome shotgun (WGS) entry which is preliminary data.</text>
</comment>
<feature type="transmembrane region" description="Helical" evidence="2">
    <location>
        <begin position="247"/>
        <end position="265"/>
    </location>
</feature>
<feature type="region of interest" description="Disordered" evidence="1">
    <location>
        <begin position="1"/>
        <end position="99"/>
    </location>
</feature>
<evidence type="ECO:0000256" key="1">
    <source>
        <dbReference type="SAM" id="MobiDB-lite"/>
    </source>
</evidence>